<evidence type="ECO:0000256" key="1">
    <source>
        <dbReference type="SAM" id="Phobius"/>
    </source>
</evidence>
<gene>
    <name evidence="2" type="ORF">PILCRDRAFT_667079</name>
</gene>
<name>A0A0C3ET72_PILCF</name>
<protein>
    <submittedName>
        <fullName evidence="2">Uncharacterized protein</fullName>
    </submittedName>
</protein>
<dbReference type="Proteomes" id="UP000054166">
    <property type="component" value="Unassembled WGS sequence"/>
</dbReference>
<feature type="transmembrane region" description="Helical" evidence="1">
    <location>
        <begin position="12"/>
        <end position="32"/>
    </location>
</feature>
<reference evidence="2 3" key="1">
    <citation type="submission" date="2014-04" db="EMBL/GenBank/DDBJ databases">
        <authorList>
            <consortium name="DOE Joint Genome Institute"/>
            <person name="Kuo A."/>
            <person name="Tarkka M."/>
            <person name="Buscot F."/>
            <person name="Kohler A."/>
            <person name="Nagy L.G."/>
            <person name="Floudas D."/>
            <person name="Copeland A."/>
            <person name="Barry K.W."/>
            <person name="Cichocki N."/>
            <person name="Veneault-Fourrey C."/>
            <person name="LaButti K."/>
            <person name="Lindquist E.A."/>
            <person name="Lipzen A."/>
            <person name="Lundell T."/>
            <person name="Morin E."/>
            <person name="Murat C."/>
            <person name="Sun H."/>
            <person name="Tunlid A."/>
            <person name="Henrissat B."/>
            <person name="Grigoriev I.V."/>
            <person name="Hibbett D.S."/>
            <person name="Martin F."/>
            <person name="Nordberg H.P."/>
            <person name="Cantor M.N."/>
            <person name="Hua S.X."/>
        </authorList>
    </citation>
    <scope>NUCLEOTIDE SEQUENCE [LARGE SCALE GENOMIC DNA]</scope>
    <source>
        <strain evidence="2 3">F 1598</strain>
    </source>
</reference>
<evidence type="ECO:0000313" key="2">
    <source>
        <dbReference type="EMBL" id="KIM75725.1"/>
    </source>
</evidence>
<organism evidence="2 3">
    <name type="scientific">Piloderma croceum (strain F 1598)</name>
    <dbReference type="NCBI Taxonomy" id="765440"/>
    <lineage>
        <taxon>Eukaryota</taxon>
        <taxon>Fungi</taxon>
        <taxon>Dikarya</taxon>
        <taxon>Basidiomycota</taxon>
        <taxon>Agaricomycotina</taxon>
        <taxon>Agaricomycetes</taxon>
        <taxon>Agaricomycetidae</taxon>
        <taxon>Atheliales</taxon>
        <taxon>Atheliaceae</taxon>
        <taxon>Piloderma</taxon>
    </lineage>
</organism>
<dbReference type="EMBL" id="KN833043">
    <property type="protein sequence ID" value="KIM75725.1"/>
    <property type="molecule type" value="Genomic_DNA"/>
</dbReference>
<accession>A0A0C3ET72</accession>
<reference evidence="3" key="2">
    <citation type="submission" date="2015-01" db="EMBL/GenBank/DDBJ databases">
        <title>Evolutionary Origins and Diversification of the Mycorrhizal Mutualists.</title>
        <authorList>
            <consortium name="DOE Joint Genome Institute"/>
            <consortium name="Mycorrhizal Genomics Consortium"/>
            <person name="Kohler A."/>
            <person name="Kuo A."/>
            <person name="Nagy L.G."/>
            <person name="Floudas D."/>
            <person name="Copeland A."/>
            <person name="Barry K.W."/>
            <person name="Cichocki N."/>
            <person name="Veneault-Fourrey C."/>
            <person name="LaButti K."/>
            <person name="Lindquist E.A."/>
            <person name="Lipzen A."/>
            <person name="Lundell T."/>
            <person name="Morin E."/>
            <person name="Murat C."/>
            <person name="Riley R."/>
            <person name="Ohm R."/>
            <person name="Sun H."/>
            <person name="Tunlid A."/>
            <person name="Henrissat B."/>
            <person name="Grigoriev I.V."/>
            <person name="Hibbett D.S."/>
            <person name="Martin F."/>
        </authorList>
    </citation>
    <scope>NUCLEOTIDE SEQUENCE [LARGE SCALE GENOMIC DNA]</scope>
    <source>
        <strain evidence="3">F 1598</strain>
    </source>
</reference>
<sequence>MMLDVDPTFNLFLEVAVGRILGNTLHFFAYFLQTQRFLTTKAPHLFELAGNILEHFPIFTYSSPSLTVTAYTTACAPRPPPSSTFGVSQADFGNAAMTVGGTVLRGIKSLGGMAYSAAKARVGPHSSDQGSVRLLSSTSFS</sequence>
<dbReference type="OrthoDB" id="25778at2759"/>
<keyword evidence="1" id="KW-0472">Membrane</keyword>
<dbReference type="HOGENOM" id="CLU_1826000_0_0_1"/>
<keyword evidence="1" id="KW-0812">Transmembrane</keyword>
<keyword evidence="1" id="KW-1133">Transmembrane helix</keyword>
<proteinExistence type="predicted"/>
<evidence type="ECO:0000313" key="3">
    <source>
        <dbReference type="Proteomes" id="UP000054166"/>
    </source>
</evidence>
<keyword evidence="3" id="KW-1185">Reference proteome</keyword>
<dbReference type="AlphaFoldDB" id="A0A0C3ET72"/>
<dbReference type="InParanoid" id="A0A0C3ET72"/>